<dbReference type="InterPro" id="IPR002469">
    <property type="entry name" value="Peptidase_S9B_N"/>
</dbReference>
<organism evidence="5 6">
    <name type="scientific">Rufibacter radiotolerans</name>
    <dbReference type="NCBI Taxonomy" id="1379910"/>
    <lineage>
        <taxon>Bacteria</taxon>
        <taxon>Pseudomonadati</taxon>
        <taxon>Bacteroidota</taxon>
        <taxon>Cytophagia</taxon>
        <taxon>Cytophagales</taxon>
        <taxon>Hymenobacteraceae</taxon>
        <taxon>Rufibacter</taxon>
    </lineage>
</organism>
<dbReference type="InterPro" id="IPR050278">
    <property type="entry name" value="Serine_Prot_S9B/DPPIV"/>
</dbReference>
<dbReference type="PANTHER" id="PTHR11731">
    <property type="entry name" value="PROTEASE FAMILY S9B,C DIPEPTIDYL-PEPTIDASE IV-RELATED"/>
    <property type="match status" value="1"/>
</dbReference>
<proteinExistence type="predicted"/>
<feature type="domain" description="Dipeptidylpeptidase IV N-terminal" evidence="4">
    <location>
        <begin position="106"/>
        <end position="447"/>
    </location>
</feature>
<gene>
    <name evidence="5" type="ORF">TH63_16335</name>
</gene>
<dbReference type="SUPFAM" id="SSF53474">
    <property type="entry name" value="alpha/beta-Hydrolases"/>
    <property type="match status" value="1"/>
</dbReference>
<dbReference type="FunFam" id="3.40.50.1820:FF:000003">
    <property type="entry name" value="Dipeptidyl peptidase 4"/>
    <property type="match status" value="1"/>
</dbReference>
<feature type="chain" id="PRO_5005212105" evidence="2">
    <location>
        <begin position="24"/>
        <end position="732"/>
    </location>
</feature>
<sequence>MKHRMNRWILAASCLLLAVSAQAQQKRSFDLDDIFRKNTFQAKSVYGVNWMRNGQFYSSQVQDQANKAVDIVQVDVTTGQPVSTILEGENLKIDGKVLDYDNYSFSEDETKILFETEHEPIYRRSSKGHFYVYDRASKKLQKLSQGGKQSYATFSPDNKFVAFVRDNNLFYVDLATMQERQITTDGKWNFIINGGTDWVYEEEFGFAQAFFWSPEGNQIAFYTFDETQVPEYNMQMWGPLYPKDYKFKYPKAGEKNAIVSISVFDLTSGKATKMDIGQEQEQYIPRINWTRTPNLLSIRRMNRLQNTLEILHTDTRTGQSKVVLTEKDKAYIDITDDLTYLANGKQFVHNSEKDGFNHLYLYDMKGKLVRQITKGKWEVTNFYGVDEKNDLVYFSSTEVSPMERHLYSIGLNGKNKKSLTPAKGTHTINLSRDFKYYLDYFSTITTPQVVSLHTSAGKQIKVLESNEALKSTVANYNLPKAEFFQFKTTDNVTLNGYTLKPVDFDPNKKYPVLMFLYGGPGSQEVVDSWRGRNYLWHSYLTQQGYIIAVVDNRGTGGRGADFKKVTYGDLGHYETIDQIEGAKHLGSLPYVDKSRIGIWGWSFGGYMSSLAITKGADYFKAAIAVAPVINWRFYDTIYTERFLKTPQENAKGYDENSPVTHAGKLRGKYLLIHGTGDDNVHFQNSVEMVNALVKANIPFESAYYPNRNHGISGGNTTIHLFTKMTEFVLRNL</sequence>
<dbReference type="Gene3D" id="3.40.50.1820">
    <property type="entry name" value="alpha/beta hydrolase"/>
    <property type="match status" value="1"/>
</dbReference>
<dbReference type="Gene3D" id="2.140.10.30">
    <property type="entry name" value="Dipeptidylpeptidase IV, N-terminal domain"/>
    <property type="match status" value="1"/>
</dbReference>
<feature type="domain" description="Peptidase S9 prolyl oligopeptidase catalytic" evidence="3">
    <location>
        <begin position="538"/>
        <end position="732"/>
    </location>
</feature>
<evidence type="ECO:0000259" key="3">
    <source>
        <dbReference type="Pfam" id="PF00326"/>
    </source>
</evidence>
<keyword evidence="1" id="KW-0325">Glycoprotein</keyword>
<dbReference type="PATRIC" id="fig|1379910.4.peg.3562"/>
<dbReference type="Proteomes" id="UP000036458">
    <property type="component" value="Chromosome"/>
</dbReference>
<reference evidence="5 6" key="1">
    <citation type="submission" date="2015-01" db="EMBL/GenBank/DDBJ databases">
        <title>Rufibacter sp./DG31D/ whole genome sequencing.</title>
        <authorList>
            <person name="Kim M.K."/>
            <person name="Srinivasan S."/>
            <person name="Lee J.-J."/>
        </authorList>
    </citation>
    <scope>NUCLEOTIDE SEQUENCE [LARGE SCALE GENOMIC DNA]</scope>
    <source>
        <strain evidence="5 6">DG31D</strain>
    </source>
</reference>
<dbReference type="STRING" id="1379910.TH63_16335"/>
<dbReference type="GO" id="GO:0006508">
    <property type="term" value="P:proteolysis"/>
    <property type="evidence" value="ECO:0007669"/>
    <property type="project" value="InterPro"/>
</dbReference>
<dbReference type="GO" id="GO:0008236">
    <property type="term" value="F:serine-type peptidase activity"/>
    <property type="evidence" value="ECO:0007669"/>
    <property type="project" value="InterPro"/>
</dbReference>
<dbReference type="Pfam" id="PF00930">
    <property type="entry name" value="DPPIV_N"/>
    <property type="match status" value="1"/>
</dbReference>
<evidence type="ECO:0000259" key="4">
    <source>
        <dbReference type="Pfam" id="PF00930"/>
    </source>
</evidence>
<dbReference type="SUPFAM" id="SSF82171">
    <property type="entry name" value="DPP6 N-terminal domain-like"/>
    <property type="match status" value="1"/>
</dbReference>
<keyword evidence="2" id="KW-0732">Signal</keyword>
<dbReference type="RefSeq" id="WP_048921888.1">
    <property type="nucleotide sequence ID" value="NZ_CP010777.1"/>
</dbReference>
<dbReference type="EMBL" id="CP010777">
    <property type="protein sequence ID" value="AKQ46842.1"/>
    <property type="molecule type" value="Genomic_DNA"/>
</dbReference>
<evidence type="ECO:0000313" key="6">
    <source>
        <dbReference type="Proteomes" id="UP000036458"/>
    </source>
</evidence>
<protein>
    <submittedName>
        <fullName evidence="5">Peptidase S9</fullName>
    </submittedName>
</protein>
<dbReference type="InterPro" id="IPR001375">
    <property type="entry name" value="Peptidase_S9_cat"/>
</dbReference>
<evidence type="ECO:0000313" key="5">
    <source>
        <dbReference type="EMBL" id="AKQ46842.1"/>
    </source>
</evidence>
<dbReference type="AlphaFoldDB" id="A0A0H4VSB1"/>
<name>A0A0H4VSB1_9BACT</name>
<evidence type="ECO:0000256" key="1">
    <source>
        <dbReference type="ARBA" id="ARBA00023180"/>
    </source>
</evidence>
<dbReference type="PANTHER" id="PTHR11731:SF193">
    <property type="entry name" value="DIPEPTIDYL PEPTIDASE 9"/>
    <property type="match status" value="1"/>
</dbReference>
<dbReference type="KEGG" id="ruf:TH63_16335"/>
<feature type="signal peptide" evidence="2">
    <location>
        <begin position="1"/>
        <end position="23"/>
    </location>
</feature>
<dbReference type="InterPro" id="IPR029058">
    <property type="entry name" value="AB_hydrolase_fold"/>
</dbReference>
<evidence type="ECO:0000256" key="2">
    <source>
        <dbReference type="SAM" id="SignalP"/>
    </source>
</evidence>
<keyword evidence="6" id="KW-1185">Reference proteome</keyword>
<accession>A0A0H4VSB1</accession>
<dbReference type="GO" id="GO:0008239">
    <property type="term" value="F:dipeptidyl-peptidase activity"/>
    <property type="evidence" value="ECO:0007669"/>
    <property type="project" value="TreeGrafter"/>
</dbReference>
<dbReference type="Pfam" id="PF00326">
    <property type="entry name" value="Peptidase_S9"/>
    <property type="match status" value="1"/>
</dbReference>